<dbReference type="InterPro" id="IPR027417">
    <property type="entry name" value="P-loop_NTPase"/>
</dbReference>
<evidence type="ECO:0000256" key="4">
    <source>
        <dbReference type="ARBA" id="ARBA00022741"/>
    </source>
</evidence>
<feature type="domain" description="ABC transporter" evidence="6">
    <location>
        <begin position="6"/>
        <end position="252"/>
    </location>
</feature>
<keyword evidence="2" id="KW-1003">Cell membrane</keyword>
<keyword evidence="5" id="KW-0067">ATP-binding</keyword>
<dbReference type="PANTHER" id="PTHR45772">
    <property type="entry name" value="CONSERVED COMPONENT OF ABC TRANSPORTER FOR NATURAL AMINO ACIDS-RELATED"/>
    <property type="match status" value="1"/>
</dbReference>
<name>Q8VUC3_BURCE</name>
<evidence type="ECO:0000313" key="7">
    <source>
        <dbReference type="EMBL" id="AAL50010.1"/>
    </source>
</evidence>
<reference evidence="7" key="1">
    <citation type="journal article" date="2000" name="Arch. Microbiol.">
        <title>Properties of the trihydroxytoluene oxygenase from Burkholderia cepacia R34: an extradiol dioxygenase from the 2,4-dinitrotoluene pathway.</title>
        <authorList>
            <person name="Johnson G.R."/>
            <person name="Jain R.K."/>
            <person name="Spain J.C."/>
        </authorList>
    </citation>
    <scope>NUCLEOTIDE SEQUENCE</scope>
    <source>
        <strain evidence="7">R34</strain>
    </source>
</reference>
<dbReference type="AlphaFoldDB" id="Q8VUC3"/>
<evidence type="ECO:0000259" key="6">
    <source>
        <dbReference type="PROSITE" id="PS50893"/>
    </source>
</evidence>
<proteinExistence type="predicted"/>
<dbReference type="CDD" id="cd03219">
    <property type="entry name" value="ABC_Mj1267_LivG_branched"/>
    <property type="match status" value="1"/>
</dbReference>
<organism evidence="7">
    <name type="scientific">Burkholderia cepacia</name>
    <name type="common">Pseudomonas cepacia</name>
    <dbReference type="NCBI Taxonomy" id="292"/>
    <lineage>
        <taxon>Bacteria</taxon>
        <taxon>Pseudomonadati</taxon>
        <taxon>Pseudomonadota</taxon>
        <taxon>Betaproteobacteria</taxon>
        <taxon>Burkholderiales</taxon>
        <taxon>Burkholderiaceae</taxon>
        <taxon>Burkholderia</taxon>
        <taxon>Burkholderia cepacia complex</taxon>
    </lineage>
</organism>
<dbReference type="SMART" id="SM00382">
    <property type="entry name" value="AAA"/>
    <property type="match status" value="1"/>
</dbReference>
<evidence type="ECO:0000256" key="2">
    <source>
        <dbReference type="ARBA" id="ARBA00022475"/>
    </source>
</evidence>
<protein>
    <submittedName>
        <fullName evidence="7">Putative ATP-ase</fullName>
    </submittedName>
</protein>
<dbReference type="GO" id="GO:0005524">
    <property type="term" value="F:ATP binding"/>
    <property type="evidence" value="ECO:0007669"/>
    <property type="project" value="UniProtKB-KW"/>
</dbReference>
<evidence type="ECO:0000256" key="3">
    <source>
        <dbReference type="ARBA" id="ARBA00022519"/>
    </source>
</evidence>
<evidence type="ECO:0000256" key="1">
    <source>
        <dbReference type="ARBA" id="ARBA00022448"/>
    </source>
</evidence>
<dbReference type="Pfam" id="PF00005">
    <property type="entry name" value="ABC_tran"/>
    <property type="match status" value="1"/>
</dbReference>
<dbReference type="Gene3D" id="3.40.50.300">
    <property type="entry name" value="P-loop containing nucleotide triphosphate hydrolases"/>
    <property type="match status" value="1"/>
</dbReference>
<dbReference type="PANTHER" id="PTHR45772:SF9">
    <property type="entry name" value="CONSERVED COMPONENT OF ABC TRANSPORTER FOR NATURAL AMINO ACIDS"/>
    <property type="match status" value="1"/>
</dbReference>
<keyword evidence="4" id="KW-0547">Nucleotide-binding</keyword>
<dbReference type="PROSITE" id="PS50893">
    <property type="entry name" value="ABC_TRANSPORTER_2"/>
    <property type="match status" value="1"/>
</dbReference>
<dbReference type="InterPro" id="IPR003439">
    <property type="entry name" value="ABC_transporter-like_ATP-bd"/>
</dbReference>
<dbReference type="InterPro" id="IPR003593">
    <property type="entry name" value="AAA+_ATPase"/>
</dbReference>
<evidence type="ECO:0000256" key="5">
    <source>
        <dbReference type="ARBA" id="ARBA00022840"/>
    </source>
</evidence>
<dbReference type="InterPro" id="IPR051120">
    <property type="entry name" value="ABC_AA/LPS_Transport"/>
</dbReference>
<dbReference type="GO" id="GO:0005886">
    <property type="term" value="C:plasma membrane"/>
    <property type="evidence" value="ECO:0007669"/>
    <property type="project" value="TreeGrafter"/>
</dbReference>
<dbReference type="EMBL" id="AF169302">
    <property type="protein sequence ID" value="AAL50010.1"/>
    <property type="molecule type" value="Genomic_DNA"/>
</dbReference>
<reference evidence="7" key="2">
    <citation type="journal article" date="2002" name="J. Bacteriol.">
        <title>Origins of the 2,4-dinitrotoluene pathway.</title>
        <authorList>
            <person name="Johnson G.R."/>
            <person name="Jain R.K."/>
            <person name="Spain J.C."/>
        </authorList>
    </citation>
    <scope>NUCLEOTIDE SEQUENCE</scope>
    <source>
        <strain evidence="7">R34</strain>
    </source>
</reference>
<keyword evidence="3" id="KW-0472">Membrane</keyword>
<dbReference type="GO" id="GO:0016887">
    <property type="term" value="F:ATP hydrolysis activity"/>
    <property type="evidence" value="ECO:0007669"/>
    <property type="project" value="InterPro"/>
</dbReference>
<keyword evidence="3" id="KW-0997">Cell inner membrane</keyword>
<accession>Q8VUC3</accession>
<keyword evidence="1" id="KW-0813">Transport</keyword>
<sequence length="252" mass="27224">MAAPLLQLGGIAHNFGGLNVLTNVNISVPPGKIVGLIGPNGSGKTTCFNIASGFLRPKAGSVVLDGQDVTQISVQRRGALGLVRTFQAPKVFEHMTVLENLMVGEYKSTRSGMFRFAPELARRSQGVSRMRARATECARRFGIDKLLDTSAGLLPAGQRRVVELARAYIGGPRILLLDEPSSGLNSEEIETLRHWIKTLNEDGLTILLVSHDMGLMTVCDQAHVLYFGEIIASGGLADLQDNKRVREAYLGV</sequence>
<dbReference type="SUPFAM" id="SSF52540">
    <property type="entry name" value="P-loop containing nucleoside triphosphate hydrolases"/>
    <property type="match status" value="1"/>
</dbReference>